<keyword evidence="4" id="KW-0862">Zinc</keyword>
<gene>
    <name evidence="8" type="ORF">OBE_10055</name>
</gene>
<dbReference type="Pfam" id="PF08240">
    <property type="entry name" value="ADH_N"/>
    <property type="match status" value="1"/>
</dbReference>
<dbReference type="InterPro" id="IPR034710">
    <property type="entry name" value="TarJ"/>
</dbReference>
<feature type="domain" description="Alcohol dehydrogenase-like N-terminal" evidence="7">
    <location>
        <begin position="25"/>
        <end position="132"/>
    </location>
</feature>
<organism evidence="8">
    <name type="scientific">human gut metagenome</name>
    <dbReference type="NCBI Taxonomy" id="408170"/>
    <lineage>
        <taxon>unclassified sequences</taxon>
        <taxon>metagenomes</taxon>
        <taxon>organismal metagenomes</taxon>
    </lineage>
</organism>
<evidence type="ECO:0000256" key="1">
    <source>
        <dbReference type="ARBA" id="ARBA00001947"/>
    </source>
</evidence>
<dbReference type="CDD" id="cd08237">
    <property type="entry name" value="ribitol-5-phosphate_DH"/>
    <property type="match status" value="1"/>
</dbReference>
<name>K1TGE1_9ZZZZ</name>
<dbReference type="InterPro" id="IPR036291">
    <property type="entry name" value="NAD(P)-bd_dom_sf"/>
</dbReference>
<dbReference type="EMBL" id="AJWZ01006934">
    <property type="protein sequence ID" value="EKC58351.1"/>
    <property type="molecule type" value="Genomic_DNA"/>
</dbReference>
<comment type="caution">
    <text evidence="8">The sequence shown here is derived from an EMBL/GenBank/DDBJ whole genome shotgun (WGS) entry which is preliminary data.</text>
</comment>
<feature type="domain" description="Alcohol dehydrogenase-like C-terminal" evidence="6">
    <location>
        <begin position="219"/>
        <end position="294"/>
    </location>
</feature>
<dbReference type="PANTHER" id="PTHR43350">
    <property type="entry name" value="NAD-DEPENDENT ALCOHOL DEHYDROGENASE"/>
    <property type="match status" value="1"/>
</dbReference>
<dbReference type="Gene3D" id="3.90.180.10">
    <property type="entry name" value="Medium-chain alcohol dehydrogenases, catalytic domain"/>
    <property type="match status" value="1"/>
</dbReference>
<dbReference type="InterPro" id="IPR011032">
    <property type="entry name" value="GroES-like_sf"/>
</dbReference>
<dbReference type="HAMAP" id="MF_02069">
    <property type="entry name" value="TarJ"/>
    <property type="match status" value="1"/>
</dbReference>
<comment type="cofactor">
    <cofactor evidence="1">
        <name>Zn(2+)</name>
        <dbReference type="ChEBI" id="CHEBI:29105"/>
    </cofactor>
</comment>
<protein>
    <submittedName>
        <fullName evidence="8">Xylitol dehydrogenase</fullName>
    </submittedName>
</protein>
<evidence type="ECO:0000259" key="6">
    <source>
        <dbReference type="Pfam" id="PF00107"/>
    </source>
</evidence>
<dbReference type="GO" id="GO:0050256">
    <property type="term" value="F:ribitol-5-phosphate 2-dehydrogenase [NAD(P)+] activity"/>
    <property type="evidence" value="ECO:0007669"/>
    <property type="project" value="InterPro"/>
</dbReference>
<dbReference type="SUPFAM" id="SSF50129">
    <property type="entry name" value="GroES-like"/>
    <property type="match status" value="1"/>
</dbReference>
<evidence type="ECO:0000313" key="8">
    <source>
        <dbReference type="EMBL" id="EKC58351.1"/>
    </source>
</evidence>
<evidence type="ECO:0000259" key="7">
    <source>
        <dbReference type="Pfam" id="PF08240"/>
    </source>
</evidence>
<proteinExistence type="inferred from homology"/>
<dbReference type="SUPFAM" id="SSF51735">
    <property type="entry name" value="NAD(P)-binding Rossmann-fold domains"/>
    <property type="match status" value="1"/>
</dbReference>
<evidence type="ECO:0000256" key="3">
    <source>
        <dbReference type="ARBA" id="ARBA00022723"/>
    </source>
</evidence>
<reference evidence="8" key="1">
    <citation type="journal article" date="2013" name="Environ. Microbiol.">
        <title>Microbiota from the distal guts of lean and obese adolescents exhibit partial functional redundancy besides clear differences in community structure.</title>
        <authorList>
            <person name="Ferrer M."/>
            <person name="Ruiz A."/>
            <person name="Lanza F."/>
            <person name="Haange S.B."/>
            <person name="Oberbach A."/>
            <person name="Till H."/>
            <person name="Bargiela R."/>
            <person name="Campoy C."/>
            <person name="Segura M.T."/>
            <person name="Richter M."/>
            <person name="von Bergen M."/>
            <person name="Seifert J."/>
            <person name="Suarez A."/>
        </authorList>
    </citation>
    <scope>NUCLEOTIDE SEQUENCE</scope>
</reference>
<dbReference type="InterPro" id="IPR013149">
    <property type="entry name" value="ADH-like_C"/>
</dbReference>
<sequence length="343" mass="38586">MINTVYQLVAPRRFEIKYSDIDLNNNKVIVRPTYLSICNADQRYYQGLRDAEILRKKLPMALIHEAIGEVVRDPSGNFKTGELVVMVPNTPVEEDDIIAENYLRSSKFRASGFDGFMQEYVEITPDRLVRLPQDIDRTVAAFTEIVSVSVHAIGRFDKIAHKRRNVVGIWGDGNLGYITAVFFKTMFPETKLYIFGVNPDKLQDFTFADATFTVEHIPEDVKIDHAFECVGGAGSGKAINQIIDYINPEGTISILGVSEYPVPINTRMVLEKGLRIFGSSRSGVADFEKTVALYKSNPEIINYLSNIVGAVVPVRTIEDMKKAFEMDIQERLYGKTIIDVGNK</sequence>
<dbReference type="Gene3D" id="3.40.50.720">
    <property type="entry name" value="NAD(P)-binding Rossmann-like Domain"/>
    <property type="match status" value="1"/>
</dbReference>
<comment type="similarity">
    <text evidence="2">Belongs to the zinc-containing alcohol dehydrogenase family.</text>
</comment>
<feature type="non-terminal residue" evidence="8">
    <location>
        <position position="343"/>
    </location>
</feature>
<dbReference type="GO" id="GO:0046872">
    <property type="term" value="F:metal ion binding"/>
    <property type="evidence" value="ECO:0007669"/>
    <property type="project" value="UniProtKB-KW"/>
</dbReference>
<evidence type="ECO:0000256" key="4">
    <source>
        <dbReference type="ARBA" id="ARBA00022833"/>
    </source>
</evidence>
<dbReference type="PANTHER" id="PTHR43350:SF19">
    <property type="entry name" value="D-GULOSIDE 3-DEHYDROGENASE"/>
    <property type="match status" value="1"/>
</dbReference>
<accession>K1TGE1</accession>
<dbReference type="AlphaFoldDB" id="K1TGE1"/>
<evidence type="ECO:0000256" key="5">
    <source>
        <dbReference type="ARBA" id="ARBA00023002"/>
    </source>
</evidence>
<dbReference type="InterPro" id="IPR013154">
    <property type="entry name" value="ADH-like_N"/>
</dbReference>
<evidence type="ECO:0000256" key="2">
    <source>
        <dbReference type="ARBA" id="ARBA00008072"/>
    </source>
</evidence>
<dbReference type="Pfam" id="PF00107">
    <property type="entry name" value="ADH_zinc_N"/>
    <property type="match status" value="1"/>
</dbReference>
<keyword evidence="5" id="KW-0560">Oxidoreductase</keyword>
<keyword evidence="3" id="KW-0479">Metal-binding</keyword>